<evidence type="ECO:0000256" key="5">
    <source>
        <dbReference type="ARBA" id="ARBA00022723"/>
    </source>
</evidence>
<evidence type="ECO:0000313" key="9">
    <source>
        <dbReference type="EMBL" id="THU95702.1"/>
    </source>
</evidence>
<dbReference type="InterPro" id="IPR001128">
    <property type="entry name" value="Cyt_P450"/>
</dbReference>
<dbReference type="Gene3D" id="1.10.630.10">
    <property type="entry name" value="Cytochrome P450"/>
    <property type="match status" value="1"/>
</dbReference>
<reference evidence="9 10" key="1">
    <citation type="journal article" date="2019" name="Nat. Ecol. Evol.">
        <title>Megaphylogeny resolves global patterns of mushroom evolution.</title>
        <authorList>
            <person name="Varga T."/>
            <person name="Krizsan K."/>
            <person name="Foldi C."/>
            <person name="Dima B."/>
            <person name="Sanchez-Garcia M."/>
            <person name="Sanchez-Ramirez S."/>
            <person name="Szollosi G.J."/>
            <person name="Szarkandi J.G."/>
            <person name="Papp V."/>
            <person name="Albert L."/>
            <person name="Andreopoulos W."/>
            <person name="Angelini C."/>
            <person name="Antonin V."/>
            <person name="Barry K.W."/>
            <person name="Bougher N.L."/>
            <person name="Buchanan P."/>
            <person name="Buyck B."/>
            <person name="Bense V."/>
            <person name="Catcheside P."/>
            <person name="Chovatia M."/>
            <person name="Cooper J."/>
            <person name="Damon W."/>
            <person name="Desjardin D."/>
            <person name="Finy P."/>
            <person name="Geml J."/>
            <person name="Haridas S."/>
            <person name="Hughes K."/>
            <person name="Justo A."/>
            <person name="Karasinski D."/>
            <person name="Kautmanova I."/>
            <person name="Kiss B."/>
            <person name="Kocsube S."/>
            <person name="Kotiranta H."/>
            <person name="LaButti K.M."/>
            <person name="Lechner B.E."/>
            <person name="Liimatainen K."/>
            <person name="Lipzen A."/>
            <person name="Lukacs Z."/>
            <person name="Mihaltcheva S."/>
            <person name="Morgado L.N."/>
            <person name="Niskanen T."/>
            <person name="Noordeloos M.E."/>
            <person name="Ohm R.A."/>
            <person name="Ortiz-Santana B."/>
            <person name="Ovrebo C."/>
            <person name="Racz N."/>
            <person name="Riley R."/>
            <person name="Savchenko A."/>
            <person name="Shiryaev A."/>
            <person name="Soop K."/>
            <person name="Spirin V."/>
            <person name="Szebenyi C."/>
            <person name="Tomsovsky M."/>
            <person name="Tulloss R.E."/>
            <person name="Uehling J."/>
            <person name="Grigoriev I.V."/>
            <person name="Vagvolgyi C."/>
            <person name="Papp T."/>
            <person name="Martin F.M."/>
            <person name="Miettinen O."/>
            <person name="Hibbett D.S."/>
            <person name="Nagy L.G."/>
        </authorList>
    </citation>
    <scope>NUCLEOTIDE SEQUENCE [LARGE SCALE GENOMIC DNA]</scope>
    <source>
        <strain evidence="9 10">CBS 962.96</strain>
    </source>
</reference>
<dbReference type="GO" id="GO:0016705">
    <property type="term" value="F:oxidoreductase activity, acting on paired donors, with incorporation or reduction of molecular oxygen"/>
    <property type="evidence" value="ECO:0007669"/>
    <property type="project" value="InterPro"/>
</dbReference>
<dbReference type="AlphaFoldDB" id="A0A4S8M0X3"/>
<comment type="cofactor">
    <cofactor evidence="1">
        <name>heme</name>
        <dbReference type="ChEBI" id="CHEBI:30413"/>
    </cofactor>
</comment>
<protein>
    <submittedName>
        <fullName evidence="9">Cytochrome P450</fullName>
    </submittedName>
</protein>
<evidence type="ECO:0000256" key="8">
    <source>
        <dbReference type="ARBA" id="ARBA00023033"/>
    </source>
</evidence>
<dbReference type="InterPro" id="IPR050364">
    <property type="entry name" value="Cytochrome_P450_fung"/>
</dbReference>
<evidence type="ECO:0000256" key="4">
    <source>
        <dbReference type="ARBA" id="ARBA00022617"/>
    </source>
</evidence>
<dbReference type="GO" id="GO:0020037">
    <property type="term" value="F:heme binding"/>
    <property type="evidence" value="ECO:0007669"/>
    <property type="project" value="InterPro"/>
</dbReference>
<comment type="similarity">
    <text evidence="3">Belongs to the cytochrome P450 family.</text>
</comment>
<keyword evidence="7" id="KW-0408">Iron</keyword>
<keyword evidence="8" id="KW-0503">Monooxygenase</keyword>
<dbReference type="GO" id="GO:0004497">
    <property type="term" value="F:monooxygenase activity"/>
    <property type="evidence" value="ECO:0007669"/>
    <property type="project" value="UniProtKB-KW"/>
</dbReference>
<dbReference type="InterPro" id="IPR002401">
    <property type="entry name" value="Cyt_P450_E_grp-I"/>
</dbReference>
<evidence type="ECO:0000256" key="7">
    <source>
        <dbReference type="ARBA" id="ARBA00023004"/>
    </source>
</evidence>
<dbReference type="OrthoDB" id="2789670at2759"/>
<proteinExistence type="inferred from homology"/>
<comment type="pathway">
    <text evidence="2">Secondary metabolite biosynthesis.</text>
</comment>
<dbReference type="EMBL" id="ML179194">
    <property type="protein sequence ID" value="THU95702.1"/>
    <property type="molecule type" value="Genomic_DNA"/>
</dbReference>
<evidence type="ECO:0000256" key="6">
    <source>
        <dbReference type="ARBA" id="ARBA00023002"/>
    </source>
</evidence>
<dbReference type="PANTHER" id="PTHR46300">
    <property type="entry name" value="P450, PUTATIVE (EUROFUNG)-RELATED-RELATED"/>
    <property type="match status" value="1"/>
</dbReference>
<evidence type="ECO:0000256" key="2">
    <source>
        <dbReference type="ARBA" id="ARBA00005179"/>
    </source>
</evidence>
<dbReference type="GO" id="GO:0005506">
    <property type="term" value="F:iron ion binding"/>
    <property type="evidence" value="ECO:0007669"/>
    <property type="project" value="InterPro"/>
</dbReference>
<organism evidence="9 10">
    <name type="scientific">Dendrothele bispora (strain CBS 962.96)</name>
    <dbReference type="NCBI Taxonomy" id="1314807"/>
    <lineage>
        <taxon>Eukaryota</taxon>
        <taxon>Fungi</taxon>
        <taxon>Dikarya</taxon>
        <taxon>Basidiomycota</taxon>
        <taxon>Agaricomycotina</taxon>
        <taxon>Agaricomycetes</taxon>
        <taxon>Agaricomycetidae</taxon>
        <taxon>Agaricales</taxon>
        <taxon>Agaricales incertae sedis</taxon>
        <taxon>Dendrothele</taxon>
    </lineage>
</organism>
<sequence length="464" mass="53018">MPREHEYLTFTSWKQQWGDYIYLKSFSVDLLVLNSYTVAKELLEKRASNFSDRPRFVVSAELSVVGWNKLTAVSPFDDRFKNERRLMAQTIGGKNAEKFWHVEERERRKFLLHLFEEPENLTELIRRLEGSIILNITHGYPVQKNNDPLVVLAETCMDNFSTSTTLGAFLVDLIPPMRFIPEWFPGGGFKKIARQYKSNLRAAVEGPWNFVKSELAAGKARPSFTSQMLSIASEDEELIKTAAFSLYVGGSDTAPAVLGVFFLLMILHPDKQAKAQAEIDALTNGEYLPTLHDRPKLPYTEALMLETLRWRPPAPMGFPHRSMSEDVFEGYRIPEGTLCLLNLWAMTRDPEYYTNPMEFEPERFLKDPPELDPRNIAYGFGRRVIIQTRRSLADAGLWLTMALVLATCNISKGIDENGNEVDPVVAFSPGTISRLEEYKYTVKPRSEKAVQLVKENQLDYEDPV</sequence>
<dbReference type="PRINTS" id="PR00463">
    <property type="entry name" value="EP450I"/>
</dbReference>
<name>A0A4S8M0X3_DENBC</name>
<gene>
    <name evidence="9" type="ORF">K435DRAFT_859288</name>
</gene>
<accession>A0A4S8M0X3</accession>
<keyword evidence="6" id="KW-0560">Oxidoreductase</keyword>
<keyword evidence="10" id="KW-1185">Reference proteome</keyword>
<dbReference type="CDD" id="cd11065">
    <property type="entry name" value="CYP64-like"/>
    <property type="match status" value="1"/>
</dbReference>
<evidence type="ECO:0000313" key="10">
    <source>
        <dbReference type="Proteomes" id="UP000297245"/>
    </source>
</evidence>
<dbReference type="Pfam" id="PF00067">
    <property type="entry name" value="p450"/>
    <property type="match status" value="1"/>
</dbReference>
<dbReference type="Proteomes" id="UP000297245">
    <property type="component" value="Unassembled WGS sequence"/>
</dbReference>
<keyword evidence="5" id="KW-0479">Metal-binding</keyword>
<evidence type="ECO:0000256" key="1">
    <source>
        <dbReference type="ARBA" id="ARBA00001971"/>
    </source>
</evidence>
<dbReference type="SUPFAM" id="SSF48264">
    <property type="entry name" value="Cytochrome P450"/>
    <property type="match status" value="1"/>
</dbReference>
<dbReference type="PANTHER" id="PTHR46300:SF7">
    <property type="entry name" value="P450, PUTATIVE (EUROFUNG)-RELATED"/>
    <property type="match status" value="1"/>
</dbReference>
<keyword evidence="4" id="KW-0349">Heme</keyword>
<dbReference type="InterPro" id="IPR036396">
    <property type="entry name" value="Cyt_P450_sf"/>
</dbReference>
<evidence type="ECO:0000256" key="3">
    <source>
        <dbReference type="ARBA" id="ARBA00010617"/>
    </source>
</evidence>